<reference evidence="1" key="1">
    <citation type="journal article" date="2014" name="Genome Announc.">
        <title>Complete Nucleotide Sequence of pVv01, a P1-Like Plasmid Prophage of Vibrio vulnificus.</title>
        <authorList>
            <person name="Hammerl J.A."/>
            <person name="Klevanskaa K."/>
            <person name="Strauch E."/>
            <person name="Hertwig S."/>
        </authorList>
    </citation>
    <scope>NUCLEOTIDE SEQUENCE</scope>
    <source>
        <strain evidence="1">48/10</strain>
    </source>
</reference>
<name>A0AAI9ELW8_VIBVL</name>
<geneLocation type="plasmid" evidence="1">
    <name>p48/10</name>
</geneLocation>
<dbReference type="RefSeq" id="WP_032072008.1">
    <property type="nucleotide sequence ID" value="NZ_MVKQ01000120.1"/>
</dbReference>
<protein>
    <submittedName>
        <fullName evidence="1">Uncharacterized protein</fullName>
    </submittedName>
</protein>
<accession>A0AAI9ELW8</accession>
<evidence type="ECO:0000313" key="1">
    <source>
        <dbReference type="EMBL" id="CDM12486.1"/>
    </source>
</evidence>
<reference evidence="1" key="2">
    <citation type="submission" date="2014-01" db="EMBL/GenBank/DDBJ databases">
        <authorList>
            <person name="Hammerl J."/>
        </authorList>
    </citation>
    <scope>NUCLEOTIDE SEQUENCE</scope>
    <source>
        <strain evidence="1">48/10</strain>
        <plasmid evidence="1">p48/10</plasmid>
    </source>
</reference>
<organism evidence="1">
    <name type="scientific">Vibrio vulnificus</name>
    <dbReference type="NCBI Taxonomy" id="672"/>
    <lineage>
        <taxon>Bacteria</taxon>
        <taxon>Pseudomonadati</taxon>
        <taxon>Pseudomonadota</taxon>
        <taxon>Gammaproteobacteria</taxon>
        <taxon>Vibrionales</taxon>
        <taxon>Vibrionaceae</taxon>
        <taxon>Vibrio</taxon>
    </lineage>
</organism>
<keyword evidence="1" id="KW-0614">Plasmid</keyword>
<dbReference type="AlphaFoldDB" id="A0AAI9ELW8"/>
<sequence>MTTLQKHAGKDGKHKVIVLFAQFSGNTAHNLTRHQFADFHADAQRLADDLDSDVNLTGKKVDGKRFKLRVKPKY</sequence>
<dbReference type="EMBL" id="HG803186">
    <property type="protein sequence ID" value="CDM12486.1"/>
    <property type="molecule type" value="Genomic_DNA"/>
</dbReference>
<proteinExistence type="predicted"/>